<reference evidence="21 22" key="1">
    <citation type="submission" date="2017-12" db="EMBL/GenBank/DDBJ databases">
        <title>High-resolution comparative analysis of great ape genomes.</title>
        <authorList>
            <person name="Pollen A."/>
            <person name="Hastie A."/>
            <person name="Hormozdiari F."/>
            <person name="Dougherty M."/>
            <person name="Liu R."/>
            <person name="Chaisson M."/>
            <person name="Hoppe E."/>
            <person name="Hill C."/>
            <person name="Pang A."/>
            <person name="Hillier L."/>
            <person name="Baker C."/>
            <person name="Armstrong J."/>
            <person name="Shendure J."/>
            <person name="Paten B."/>
            <person name="Wilson R."/>
            <person name="Chao H."/>
            <person name="Schneider V."/>
            <person name="Ventura M."/>
            <person name="Kronenberg Z."/>
            <person name="Murali S."/>
            <person name="Gordon D."/>
            <person name="Cantsilieris S."/>
            <person name="Munson K."/>
            <person name="Nelson B."/>
            <person name="Raja A."/>
            <person name="Underwood J."/>
            <person name="Diekhans M."/>
            <person name="Fiddes I."/>
            <person name="Haussler D."/>
            <person name="Eichler E."/>
        </authorList>
    </citation>
    <scope>NUCLEOTIDE SEQUENCE [LARGE SCALE GENOMIC DNA]</scope>
    <source>
        <strain evidence="21">Yerkes chimp pedigree #C0471</strain>
    </source>
</reference>
<evidence type="ECO:0000313" key="21">
    <source>
        <dbReference type="EMBL" id="PNI44414.1"/>
    </source>
</evidence>
<keyword evidence="9" id="KW-0862">Zinc</keyword>
<keyword evidence="10" id="KW-0832">Ubl conjugation</keyword>
<dbReference type="GO" id="GO:0006289">
    <property type="term" value="P:nucleotide-excision repair"/>
    <property type="evidence" value="ECO:0007669"/>
    <property type="project" value="Ensembl"/>
</dbReference>
<dbReference type="GO" id="GO:0048476">
    <property type="term" value="C:Holliday junction resolvase complex"/>
    <property type="evidence" value="ECO:0007669"/>
    <property type="project" value="Ensembl"/>
</dbReference>
<evidence type="ECO:0000256" key="14">
    <source>
        <dbReference type="ARBA" id="ARBA00029496"/>
    </source>
</evidence>
<dbReference type="GO" id="GO:0000724">
    <property type="term" value="P:double-strand break repair via homologous recombination"/>
    <property type="evidence" value="ECO:0007669"/>
    <property type="project" value="Ensembl"/>
</dbReference>
<sequence length="1834" mass="199876">MKLSVNEAQLGFYLGSLSHLSACPRIDPRSSEDQPESLKIGQMMDESDEDFKELCASFFQRVKKHGIKEVSGERKTQKAASNGTQIRSKLKRTKQTATKTKTLQGPAEKKPPSGSQAPRTKKQGVTKWQASEPALSVNGEGGVLASAPDPPVLWETAQNTQTGNQQEPSPNLSREKTRENVPNSDSQPPPSCLTTAVPSPSKPRTAQLVLQRMQQFKRADPERLRHASEECSLEAAREENVPKDPQEETMVGNVYGLGPPAPESDAAVALTLQQEFARVGASAHDDSLEEKGLFFCQICQKNLSAMNVTRREQHVNRCLDEAEKTLRPSVSQIPECPICGKPFLTLKSRTSHLKQCAVKMEVGPQLLLQAVRLQTAQPEGSSSPPVFSFSDHSRGLKRRGPTSKKEPRKRRKVDEAPSEDLLVAMALSRSEMEPGAAVPALRLESAFSERIRPEAEKKSRKKKPPVSPPLLLVQDSETTGRQIEDRVALLLSEEVELSSTPPLPASRILKEGWERAGQCPPPPERKQSFLWEGSALTGAWAMEDFYTARLVPPLVPQWPAQGLMQEPVPPLVPPEHSEPSERRSPALHGTPTAGCSSRGPSPSASQREHQALQDLVDLAREGLSASPWPGSGGLAGSEGTAGLDVVPGGLPLTGFVVPSQDKHPDRGGRTSLSLGLLVADFGAMVNNPHLSDVQFQTDSGEVLYAHKFVLYARCPLLIQYVNNEGFSAVEDGVLTQRVLLGDVSTEAARTFLHYLYTADTGLPPGLSSELSSLAHRFGVSELVHLCEQVPIATDSEGKPWEEKEAENCESRAENFQELLRSMWADEEEEAETLLKSKDHEEDQENVNEAEMEEIYEFAATQRKLLQEERAAGAGEDADWLEGGSPVSGQLLAGVQVQKQWDKVEEMEPLEPGRDEAATTWEKMGQCALPPPQGQHSGARGAEAPEQEAPEEAFGHSSCSSPSRDCRAERKEGSLPHSGDAGDYEQLFSSTQGEISEPSQITSEPEEQSGAVRERGLEVSHRLAPWQASPPHPCRFLLGPPQGGSPRGSHHTSGSSLSTPQSRGGTSQVGSPTLLSPAVPSKQKRDRSILTLSKEPGHQKGKQRRSVLECRNKGVLMFPEKSLSIDLTQSNPDHSSSRSQKSSSKLNKEDEVILLLDSDEELELEQTKMKSISSDPLEERKALEISPRSCELFSIIDVDADQEPSQSPPRSEAVLQQEDEGALPENRGSLGSRGAPWLFCDRESSPSEASTTDTSWLVPATPLASRSRDCSSQTQISSLRSGLAMQAVTQHTPRASVGNREGNEAAQKFSVIRPQTPPPQTPSSCLTPVSPGTSDGRRQGHRSPSRPHPGGHPHSSPLAPHPISGDRAHFSRRFLKHSPPGPSFLNQTPAGEVVEVGDSDDEQEVASHQANSSPPLDSDPPIPIDDCCWHMEPLSPIPIDHWNLERTGPLSTSSPSRRMNEAADSRDCRSPGLLDTTPIRGSCTTQRKLQEKSSGAGSPGNSRPSFLNSALWDVWDGEEQRPPETPPPAQMLSAGGAQKPEGLETPKGANRKKNLPPKVPITPMPQYSIMETPVLKKELDRFGVRPLPKRQMVLKLKEIFQYTHQTLDSDSEDESQSSQPLLQAPRCQTLASQTYKPSRAGVRAQQEATTGPGAQRPKGPAKTKGPQHQRKHHESITPPSRSPTKEAPPGLDDDAQIPASQESVATSVDGSDSSLSSQSSSSCEFGAAFESAGEEEGEGEVSASQAAVQAADTDEALRCYIRSKPALYQKVLLYQPFELRELQAELKQNGLRVSSRRLLDFLDTHCITFTTAATRREKLQGRRRQPRGKKKVERN</sequence>
<feature type="region of interest" description="Disordered" evidence="18">
    <location>
        <begin position="25"/>
        <end position="45"/>
    </location>
</feature>
<dbReference type="SUPFAM" id="SSF54695">
    <property type="entry name" value="POZ domain"/>
    <property type="match status" value="1"/>
</dbReference>
<evidence type="ECO:0000313" key="23">
    <source>
        <dbReference type="VGNC" id="VGNC:9394"/>
    </source>
</evidence>
<feature type="compositionally biased region" description="Polar residues" evidence="18">
    <location>
        <begin position="156"/>
        <end position="172"/>
    </location>
</feature>
<protein>
    <recommendedName>
        <fullName evidence="14">Structure-specific endonuclease subunit SLX4</fullName>
    </recommendedName>
    <alternativeName>
        <fullName evidence="16">BTB/POZ domain-containing protein 12</fullName>
    </alternativeName>
</protein>
<dbReference type="GO" id="GO:0008047">
    <property type="term" value="F:enzyme activator activity"/>
    <property type="evidence" value="ECO:0007669"/>
    <property type="project" value="Ensembl"/>
</dbReference>
<feature type="compositionally biased region" description="Polar residues" evidence="18">
    <location>
        <begin position="593"/>
        <end position="605"/>
    </location>
</feature>
<dbReference type="Proteomes" id="UP000236370">
    <property type="component" value="Unassembled WGS sequence"/>
</dbReference>
<evidence type="ECO:0000259" key="19">
    <source>
        <dbReference type="PROSITE" id="PS50097"/>
    </source>
</evidence>
<feature type="compositionally biased region" description="Polar residues" evidence="18">
    <location>
        <begin position="1124"/>
        <end position="1133"/>
    </location>
</feature>
<feature type="domain" description="UBZ4-type" evidence="20">
    <location>
        <begin position="293"/>
        <end position="323"/>
    </location>
</feature>
<feature type="compositionally biased region" description="Basic and acidic residues" evidence="18">
    <location>
        <begin position="963"/>
        <end position="973"/>
    </location>
</feature>
<feature type="region of interest" description="Disordered" evidence="18">
    <location>
        <begin position="377"/>
        <end position="417"/>
    </location>
</feature>
<evidence type="ECO:0000256" key="10">
    <source>
        <dbReference type="ARBA" id="ARBA00022843"/>
    </source>
</evidence>
<dbReference type="GO" id="GO:0033557">
    <property type="term" value="C:Slx1-Slx4 complex"/>
    <property type="evidence" value="ECO:0007669"/>
    <property type="project" value="Ensembl"/>
</dbReference>
<dbReference type="GO" id="GO:0008270">
    <property type="term" value="F:zinc ion binding"/>
    <property type="evidence" value="ECO:0007669"/>
    <property type="project" value="UniProtKB-KW"/>
</dbReference>
<evidence type="ECO:0000256" key="4">
    <source>
        <dbReference type="ARBA" id="ARBA00022553"/>
    </source>
</evidence>
<dbReference type="GO" id="GO:0010792">
    <property type="term" value="P:DNA double-strand break processing involved in repair via single-strand annealing"/>
    <property type="evidence" value="ECO:0007669"/>
    <property type="project" value="Ensembl"/>
</dbReference>
<evidence type="ECO:0000259" key="20">
    <source>
        <dbReference type="PROSITE" id="PS51908"/>
    </source>
</evidence>
<feature type="region of interest" description="Disordered" evidence="18">
    <location>
        <begin position="452"/>
        <end position="471"/>
    </location>
</feature>
<dbReference type="SMART" id="SM00225">
    <property type="entry name" value="BTB"/>
    <property type="match status" value="1"/>
</dbReference>
<comment type="caution">
    <text evidence="21">The sequence shown here is derived from an EMBL/GenBank/DDBJ whole genome shotgun (WGS) entry which is preliminary data.</text>
</comment>
<evidence type="ECO:0000313" key="22">
    <source>
        <dbReference type="Proteomes" id="UP000236370"/>
    </source>
</evidence>
<dbReference type="Pfam" id="PF00651">
    <property type="entry name" value="BTB"/>
    <property type="match status" value="1"/>
</dbReference>
<dbReference type="InterPro" id="IPR000210">
    <property type="entry name" value="BTB/POZ_dom"/>
</dbReference>
<feature type="domain" description="BTB" evidence="19">
    <location>
        <begin position="691"/>
        <end position="764"/>
    </location>
</feature>
<gene>
    <name evidence="23" type="primary">SLX4</name>
    <name evidence="21" type="ORF">CK820_G0031313</name>
</gene>
<feature type="domain" description="UBZ4-type" evidence="20">
    <location>
        <begin position="333"/>
        <end position="361"/>
    </location>
</feature>
<dbReference type="GO" id="GO:0000781">
    <property type="term" value="C:chromosome, telomeric region"/>
    <property type="evidence" value="ECO:0007669"/>
    <property type="project" value="Ensembl"/>
</dbReference>
<keyword evidence="13" id="KW-0539">Nucleus</keyword>
<evidence type="ECO:0000256" key="2">
    <source>
        <dbReference type="ARBA" id="ARBA00006661"/>
    </source>
</evidence>
<feature type="compositionally biased region" description="Basic and acidic residues" evidence="18">
    <location>
        <begin position="575"/>
        <end position="584"/>
    </location>
</feature>
<evidence type="ECO:0000256" key="7">
    <source>
        <dbReference type="ARBA" id="ARBA00022763"/>
    </source>
</evidence>
<dbReference type="EMBL" id="NBAG03000299">
    <property type="protein sequence ID" value="PNI44414.1"/>
    <property type="molecule type" value="Genomic_DNA"/>
</dbReference>
<dbReference type="GO" id="GO:0000785">
    <property type="term" value="C:chromatin"/>
    <property type="evidence" value="ECO:0007669"/>
    <property type="project" value="Ensembl"/>
</dbReference>
<feature type="compositionally biased region" description="Low complexity" evidence="18">
    <location>
        <begin position="1351"/>
        <end position="1362"/>
    </location>
</feature>
<comment type="similarity">
    <text evidence="2">Belongs to the SLX4 family.</text>
</comment>
<dbReference type="VGNC" id="VGNC:9394">
    <property type="gene designation" value="SLX4"/>
</dbReference>
<feature type="region of interest" description="Disordered" evidence="18">
    <location>
        <begin position="1605"/>
        <end position="1748"/>
    </location>
</feature>
<evidence type="ECO:0000256" key="12">
    <source>
        <dbReference type="ARBA" id="ARBA00023204"/>
    </source>
</evidence>
<feature type="compositionally biased region" description="Basic and acidic residues" evidence="18">
    <location>
        <begin position="903"/>
        <end position="916"/>
    </location>
</feature>
<evidence type="ECO:0000256" key="15">
    <source>
        <dbReference type="ARBA" id="ARBA00064578"/>
    </source>
</evidence>
<evidence type="ECO:0000256" key="3">
    <source>
        <dbReference type="ARBA" id="ARBA00022499"/>
    </source>
</evidence>
<evidence type="ECO:0000256" key="18">
    <source>
        <dbReference type="SAM" id="MobiDB-lite"/>
    </source>
</evidence>
<dbReference type="GO" id="GO:0005654">
    <property type="term" value="C:nucleoplasm"/>
    <property type="evidence" value="ECO:0007669"/>
    <property type="project" value="Ensembl"/>
</dbReference>
<dbReference type="PROSITE" id="PS51908">
    <property type="entry name" value="ZF_UBZ4"/>
    <property type="match status" value="2"/>
</dbReference>
<feature type="compositionally biased region" description="Low complexity" evidence="18">
    <location>
        <begin position="1739"/>
        <end position="1748"/>
    </location>
</feature>
<feature type="compositionally biased region" description="Acidic residues" evidence="18">
    <location>
        <begin position="1394"/>
        <end position="1403"/>
    </location>
</feature>
<feature type="compositionally biased region" description="Low complexity" evidence="18">
    <location>
        <begin position="1706"/>
        <end position="1730"/>
    </location>
</feature>
<dbReference type="PANTHER" id="PTHR21541:SF3">
    <property type="entry name" value="STRUCTURE-SPECIFIC ENDONUCLEASE SUBUNIT SLX4"/>
    <property type="match status" value="1"/>
</dbReference>
<organism evidence="21 22">
    <name type="scientific">Pan troglodytes</name>
    <name type="common">Chimpanzee</name>
    <dbReference type="NCBI Taxonomy" id="9598"/>
    <lineage>
        <taxon>Eukaryota</taxon>
        <taxon>Metazoa</taxon>
        <taxon>Chordata</taxon>
        <taxon>Craniata</taxon>
        <taxon>Vertebrata</taxon>
        <taxon>Euteleostomi</taxon>
        <taxon>Mammalia</taxon>
        <taxon>Eutheria</taxon>
        <taxon>Euarchontoglires</taxon>
        <taxon>Primates</taxon>
        <taxon>Haplorrhini</taxon>
        <taxon>Catarrhini</taxon>
        <taxon>Hominidae</taxon>
        <taxon>Pan</taxon>
    </lineage>
</organism>
<comment type="subunit">
    <text evidence="15">Forms a heterodimer with SLX1A/GIYD1. Interacts with ERCC4/XPF; catalytic subunit of the ERCC4-ERCC1 endonuclease. Interacts with MUS81; catalytic subunit of the MUS81-EME1 endonuclease. Interacts with MSH2; component of the MSH2-MSH3 mismatch repair complex. Interacts with TERF2-TERF2IP. Interacts with PLK1 and SLX4IP.</text>
</comment>
<dbReference type="InterPro" id="IPR011333">
    <property type="entry name" value="SKP1/BTB/POZ_sf"/>
</dbReference>
<dbReference type="InterPro" id="IPR006642">
    <property type="entry name" value="Rad18_UBZ4"/>
</dbReference>
<feature type="region of interest" description="Disordered" evidence="18">
    <location>
        <begin position="565"/>
        <end position="610"/>
    </location>
</feature>
<dbReference type="PANTHER" id="PTHR21541">
    <property type="entry name" value="BTB POZ DOMAIN CONTAINING 12"/>
    <property type="match status" value="1"/>
</dbReference>
<evidence type="ECO:0000256" key="9">
    <source>
        <dbReference type="ARBA" id="ARBA00022833"/>
    </source>
</evidence>
<dbReference type="OMA" id="TKGPRHQ"/>
<evidence type="ECO:0000256" key="17">
    <source>
        <dbReference type="PROSITE-ProRule" id="PRU01256"/>
    </source>
</evidence>
<dbReference type="GO" id="GO:0003677">
    <property type="term" value="F:DNA binding"/>
    <property type="evidence" value="ECO:0007669"/>
    <property type="project" value="InterPro"/>
</dbReference>
<dbReference type="GO" id="GO:1904431">
    <property type="term" value="P:positive regulation of t-circle formation"/>
    <property type="evidence" value="ECO:0007669"/>
    <property type="project" value="Ensembl"/>
</dbReference>
<name>A0A6D2W6D2_PANTR</name>
<feature type="region of interest" description="Disordered" evidence="18">
    <location>
        <begin position="903"/>
        <end position="1151"/>
    </location>
</feature>
<evidence type="ECO:0000256" key="5">
    <source>
        <dbReference type="ARBA" id="ARBA00022723"/>
    </source>
</evidence>
<feature type="compositionally biased region" description="Polar residues" evidence="18">
    <location>
        <begin position="180"/>
        <end position="204"/>
    </location>
</feature>
<feature type="compositionally biased region" description="Polar residues" evidence="18">
    <location>
        <begin position="1059"/>
        <end position="1073"/>
    </location>
</feature>
<evidence type="ECO:0000256" key="1">
    <source>
        <dbReference type="ARBA" id="ARBA00004123"/>
    </source>
</evidence>
<feature type="region of interest" description="Disordered" evidence="18">
    <location>
        <begin position="69"/>
        <end position="205"/>
    </location>
</feature>
<feature type="compositionally biased region" description="Polar residues" evidence="18">
    <location>
        <begin position="1269"/>
        <end position="1279"/>
    </location>
</feature>
<keyword evidence="12 17" id="KW-0234">DNA repair</keyword>
<keyword evidence="7 17" id="KW-0227">DNA damage</keyword>
<dbReference type="CDD" id="cd18288">
    <property type="entry name" value="BTB_POZ_BTBD12_SLX4"/>
    <property type="match status" value="1"/>
</dbReference>
<keyword evidence="8 17" id="KW-0863">Zinc-finger</keyword>
<feature type="compositionally biased region" description="Basic residues" evidence="18">
    <location>
        <begin position="1658"/>
        <end position="1672"/>
    </location>
</feature>
<evidence type="ECO:0000256" key="11">
    <source>
        <dbReference type="ARBA" id="ARBA00023172"/>
    </source>
</evidence>
<accession>A0A6D2W6D2</accession>
<dbReference type="FunFam" id="3.30.710.10:FF:000116">
    <property type="entry name" value="SLX4 structure-specific endonuclease subunit"/>
    <property type="match status" value="1"/>
</dbReference>
<feature type="compositionally biased region" description="Polar residues" evidence="18">
    <location>
        <begin position="78"/>
        <end position="87"/>
    </location>
</feature>
<feature type="compositionally biased region" description="Basic residues" evidence="18">
    <location>
        <begin position="1338"/>
        <end position="1350"/>
    </location>
</feature>
<dbReference type="PROSITE" id="PS50097">
    <property type="entry name" value="BTB"/>
    <property type="match status" value="1"/>
</dbReference>
<feature type="compositionally biased region" description="Polar residues" evidence="18">
    <location>
        <begin position="986"/>
        <end position="1002"/>
    </location>
</feature>
<keyword evidence="3" id="KW-1017">Isopeptide bond</keyword>
<proteinExistence type="inferred from homology"/>
<keyword evidence="6" id="KW-0677">Repeat</keyword>
<keyword evidence="11" id="KW-0233">DNA recombination</keyword>
<evidence type="ECO:0000256" key="8">
    <source>
        <dbReference type="ARBA" id="ARBA00022771"/>
    </source>
</evidence>
<feature type="compositionally biased region" description="Polar residues" evidence="18">
    <location>
        <begin position="1481"/>
        <end position="1507"/>
    </location>
</feature>
<evidence type="ECO:0000256" key="13">
    <source>
        <dbReference type="ARBA" id="ARBA00023242"/>
    </source>
</evidence>
<dbReference type="Gene3D" id="3.30.710.10">
    <property type="entry name" value="Potassium Channel Kv1.1, Chain A"/>
    <property type="match status" value="1"/>
</dbReference>
<feature type="region of interest" description="Disordered" evidence="18">
    <location>
        <begin position="1195"/>
        <end position="1564"/>
    </location>
</feature>
<feature type="compositionally biased region" description="Basic and acidic residues" evidence="18">
    <location>
        <begin position="1457"/>
        <end position="1468"/>
    </location>
</feature>
<dbReference type="GO" id="GO:1904357">
    <property type="term" value="P:negative regulation of telomere maintenance via telomere lengthening"/>
    <property type="evidence" value="ECO:0007669"/>
    <property type="project" value="Ensembl"/>
</dbReference>
<dbReference type="GO" id="GO:0090656">
    <property type="term" value="P:t-circle formation"/>
    <property type="evidence" value="ECO:0007669"/>
    <property type="project" value="Ensembl"/>
</dbReference>
<comment type="subcellular location">
    <subcellularLocation>
        <location evidence="1">Nucleus</location>
    </subcellularLocation>
</comment>
<feature type="compositionally biased region" description="Basic residues" evidence="18">
    <location>
        <begin position="395"/>
        <end position="411"/>
    </location>
</feature>
<dbReference type="CDD" id="cd22999">
    <property type="entry name" value="SAP_SLX4"/>
    <property type="match status" value="1"/>
</dbReference>
<dbReference type="GO" id="GO:0072429">
    <property type="term" value="P:response to intra-S DNA damage checkpoint signaling"/>
    <property type="evidence" value="ECO:0007669"/>
    <property type="project" value="Ensembl"/>
</dbReference>
<dbReference type="GO" id="GO:0006260">
    <property type="term" value="P:DNA replication"/>
    <property type="evidence" value="ECO:0007669"/>
    <property type="project" value="InterPro"/>
</dbReference>
<dbReference type="GeneID" id="453866"/>
<feature type="compositionally biased region" description="Basic and acidic residues" evidence="18">
    <location>
        <begin position="1011"/>
        <end position="1020"/>
    </location>
</feature>
<evidence type="ECO:0000256" key="6">
    <source>
        <dbReference type="ARBA" id="ARBA00022737"/>
    </source>
</evidence>
<dbReference type="GO" id="GO:0070522">
    <property type="term" value="C:ERCC4-ERCC1 complex"/>
    <property type="evidence" value="ECO:0007669"/>
    <property type="project" value="Ensembl"/>
</dbReference>
<dbReference type="InterPro" id="IPR018574">
    <property type="entry name" value="Structure-sp_endonuc_su_Slx4"/>
</dbReference>
<feature type="compositionally biased region" description="Low complexity" evidence="18">
    <location>
        <begin position="95"/>
        <end position="104"/>
    </location>
</feature>
<dbReference type="Pfam" id="PF09494">
    <property type="entry name" value="Slx4"/>
    <property type="match status" value="1"/>
</dbReference>
<keyword evidence="4" id="KW-0597">Phosphoprotein</keyword>
<feature type="region of interest" description="Disordered" evidence="18">
    <location>
        <begin position="826"/>
        <end position="846"/>
    </location>
</feature>
<keyword evidence="5" id="KW-0479">Metal-binding</keyword>
<dbReference type="GO" id="GO:0061820">
    <property type="term" value="P:telomeric D-loop disassembly"/>
    <property type="evidence" value="ECO:0007669"/>
    <property type="project" value="Ensembl"/>
</dbReference>
<feature type="compositionally biased region" description="Polar residues" evidence="18">
    <location>
        <begin position="1245"/>
        <end position="1254"/>
    </location>
</feature>
<evidence type="ECO:0000256" key="16">
    <source>
        <dbReference type="ARBA" id="ARBA00076095"/>
    </source>
</evidence>